<accession>A0ABQ7KC07</accession>
<feature type="compositionally biased region" description="Low complexity" evidence="1">
    <location>
        <begin position="89"/>
        <end position="104"/>
    </location>
</feature>
<dbReference type="Proteomes" id="UP001194696">
    <property type="component" value="Unassembled WGS sequence"/>
</dbReference>
<feature type="compositionally biased region" description="Polar residues" evidence="1">
    <location>
        <begin position="365"/>
        <end position="382"/>
    </location>
</feature>
<proteinExistence type="predicted"/>
<evidence type="ECO:0000313" key="2">
    <source>
        <dbReference type="EMBL" id="KAG0295866.1"/>
    </source>
</evidence>
<feature type="compositionally biased region" description="Basic and acidic residues" evidence="1">
    <location>
        <begin position="527"/>
        <end position="540"/>
    </location>
</feature>
<evidence type="ECO:0000256" key="1">
    <source>
        <dbReference type="SAM" id="MobiDB-lite"/>
    </source>
</evidence>
<feature type="compositionally biased region" description="Low complexity" evidence="1">
    <location>
        <begin position="448"/>
        <end position="466"/>
    </location>
</feature>
<feature type="compositionally biased region" description="Basic residues" evidence="1">
    <location>
        <begin position="436"/>
        <end position="447"/>
    </location>
</feature>
<dbReference type="EMBL" id="JAAAIM010000072">
    <property type="protein sequence ID" value="KAG0295866.1"/>
    <property type="molecule type" value="Genomic_DNA"/>
</dbReference>
<evidence type="ECO:0000313" key="3">
    <source>
        <dbReference type="Proteomes" id="UP001194696"/>
    </source>
</evidence>
<evidence type="ECO:0008006" key="4">
    <source>
        <dbReference type="Google" id="ProtNLM"/>
    </source>
</evidence>
<feature type="compositionally biased region" description="Low complexity" evidence="1">
    <location>
        <begin position="541"/>
        <end position="557"/>
    </location>
</feature>
<gene>
    <name evidence="2" type="ORF">BGZ96_010775</name>
</gene>
<feature type="compositionally biased region" description="Basic and acidic residues" evidence="1">
    <location>
        <begin position="565"/>
        <end position="576"/>
    </location>
</feature>
<feature type="region of interest" description="Disordered" evidence="1">
    <location>
        <begin position="77"/>
        <end position="113"/>
    </location>
</feature>
<name>A0ABQ7KC07_9FUNG</name>
<protein>
    <recommendedName>
        <fullName evidence="4">Autophagy-related protein 17</fullName>
    </recommendedName>
</protein>
<feature type="region of interest" description="Disordered" evidence="1">
    <location>
        <begin position="433"/>
        <end position="466"/>
    </location>
</feature>
<keyword evidence="3" id="KW-1185">Reference proteome</keyword>
<feature type="region of interest" description="Disordered" evidence="1">
    <location>
        <begin position="356"/>
        <end position="382"/>
    </location>
</feature>
<comment type="caution">
    <text evidence="2">The sequence shown here is derived from an EMBL/GenBank/DDBJ whole genome shotgun (WGS) entry which is preliminary data.</text>
</comment>
<reference evidence="2 3" key="1">
    <citation type="journal article" date="2020" name="Fungal Divers.">
        <title>Resolving the Mortierellaceae phylogeny through synthesis of multi-gene phylogenetics and phylogenomics.</title>
        <authorList>
            <person name="Vandepol N."/>
            <person name="Liber J."/>
            <person name="Desiro A."/>
            <person name="Na H."/>
            <person name="Kennedy M."/>
            <person name="Barry K."/>
            <person name="Grigoriev I.V."/>
            <person name="Miller A.N."/>
            <person name="O'Donnell K."/>
            <person name="Stajich J.E."/>
            <person name="Bonito G."/>
        </authorList>
    </citation>
    <scope>NUCLEOTIDE SEQUENCE [LARGE SCALE GENOMIC DNA]</scope>
    <source>
        <strain evidence="2 3">AD045</strain>
    </source>
</reference>
<sequence length="576" mass="62929">MNTSGTGTGTGGGGGVLPFSDRIRAAEHRFTALTQNIAHFSPLKTQLDKHNLTIERIESDIKKKTVLLKDCQNKLKSISKRPQTSGQGSHVSLHNHASLSSSSSEGDHTSEAETVAAQYQATKETLEALNGQLLAAKILHIGLTRQVAQYFESRGDLQTLLEEIFSGSTPEHPSEDALERELEQITADIVKVKADFEKHRAAKNEFKEIRRYVDIWNDSIEKQIATNPKDASKPVKKLVPFFSGPKPPSYAKVADAHMVTARGLVPTLDDIGMMSDIKMDTVNDTSNELIIYTAKFKDGYNSLSHTLEVLHKKSRVLKKKKNQCIEKLFAERCQIFSVELQAHYRSIGESLAGGSGSIAGESSSTDMLTGSGALSSSPGATTMLSGGRLVMHRQHVEGNMDSYSSEGSSLGGHHSQELLLDTEELPSYFQYQQSTPHHHQQQLHRRTGSLGSPAHSSSASSSISLNSPYVGIGGTTTLDSPPDYVRDESVVTVTNTTYTAMDMGGPLTVAAAADDEEDALFRAYRQRYDTRERQNSDPRSRPATTTTTTRSRAGTSSMDTPPGYDETRYHTVIDPV</sequence>
<feature type="compositionally biased region" description="Polar residues" evidence="1">
    <location>
        <begin position="77"/>
        <end position="88"/>
    </location>
</feature>
<feature type="region of interest" description="Disordered" evidence="1">
    <location>
        <begin position="527"/>
        <end position="576"/>
    </location>
</feature>
<organism evidence="2 3">
    <name type="scientific">Linnemannia gamsii</name>
    <dbReference type="NCBI Taxonomy" id="64522"/>
    <lineage>
        <taxon>Eukaryota</taxon>
        <taxon>Fungi</taxon>
        <taxon>Fungi incertae sedis</taxon>
        <taxon>Mucoromycota</taxon>
        <taxon>Mortierellomycotina</taxon>
        <taxon>Mortierellomycetes</taxon>
        <taxon>Mortierellales</taxon>
        <taxon>Mortierellaceae</taxon>
        <taxon>Linnemannia</taxon>
    </lineage>
</organism>